<dbReference type="EMBL" id="JABBWM010000001">
    <property type="protein sequence ID" value="KAG2120929.1"/>
    <property type="molecule type" value="Genomic_DNA"/>
</dbReference>
<dbReference type="GeneID" id="64701762"/>
<comment type="caution">
    <text evidence="1">The sequence shown here is derived from an EMBL/GenBank/DDBJ whole genome shotgun (WGS) entry which is preliminary data.</text>
</comment>
<protein>
    <submittedName>
        <fullName evidence="1">Uncharacterized protein</fullName>
    </submittedName>
</protein>
<name>A0A9P7FK81_9AGAM</name>
<evidence type="ECO:0000313" key="2">
    <source>
        <dbReference type="Proteomes" id="UP000823399"/>
    </source>
</evidence>
<accession>A0A9P7FK81</accession>
<sequence>MTTTTATASGSTPPGPLILPYPGTKHAPPKFKGEFTQVKKFIKQYEKLYLCENVIQYCSTYVTDLIEVLESFFNYNWTQLKADLMNNFDADHDTKRYKPKDLNKKQIRTLSEWKCYMRKFTIIGGWLKTHHKISSNDHATYLWKVEGRLIARDPLCDCTIPYSPTEIVAAVTTNGRVRLG</sequence>
<organism evidence="1 2">
    <name type="scientific">Suillus discolor</name>
    <dbReference type="NCBI Taxonomy" id="1912936"/>
    <lineage>
        <taxon>Eukaryota</taxon>
        <taxon>Fungi</taxon>
        <taxon>Dikarya</taxon>
        <taxon>Basidiomycota</taxon>
        <taxon>Agaricomycotina</taxon>
        <taxon>Agaricomycetes</taxon>
        <taxon>Agaricomycetidae</taxon>
        <taxon>Boletales</taxon>
        <taxon>Suillineae</taxon>
        <taxon>Suillaceae</taxon>
        <taxon>Suillus</taxon>
    </lineage>
</organism>
<dbReference type="RefSeq" id="XP_041300305.1">
    <property type="nucleotide sequence ID" value="XM_041439503.1"/>
</dbReference>
<dbReference type="Proteomes" id="UP000823399">
    <property type="component" value="Unassembled WGS sequence"/>
</dbReference>
<dbReference type="OrthoDB" id="3268646at2759"/>
<evidence type="ECO:0000313" key="1">
    <source>
        <dbReference type="EMBL" id="KAG2120929.1"/>
    </source>
</evidence>
<proteinExistence type="predicted"/>
<gene>
    <name evidence="1" type="ORF">F5147DRAFT_741806</name>
</gene>
<dbReference type="AlphaFoldDB" id="A0A9P7FK81"/>
<reference evidence="1" key="1">
    <citation type="journal article" date="2020" name="New Phytol.">
        <title>Comparative genomics reveals dynamic genome evolution in host specialist ectomycorrhizal fungi.</title>
        <authorList>
            <person name="Lofgren L.A."/>
            <person name="Nguyen N.H."/>
            <person name="Vilgalys R."/>
            <person name="Ruytinx J."/>
            <person name="Liao H.L."/>
            <person name="Branco S."/>
            <person name="Kuo A."/>
            <person name="LaButti K."/>
            <person name="Lipzen A."/>
            <person name="Andreopoulos W."/>
            <person name="Pangilinan J."/>
            <person name="Riley R."/>
            <person name="Hundley H."/>
            <person name="Na H."/>
            <person name="Barry K."/>
            <person name="Grigoriev I.V."/>
            <person name="Stajich J.E."/>
            <person name="Kennedy P.G."/>
        </authorList>
    </citation>
    <scope>NUCLEOTIDE SEQUENCE</scope>
    <source>
        <strain evidence="1">FC423</strain>
    </source>
</reference>
<keyword evidence="2" id="KW-1185">Reference proteome</keyword>